<reference evidence="2 3" key="1">
    <citation type="journal article" date="2024" name="J Genomics">
        <title>Draft genome sequencing and assembly of Favolaschia claudopus CIRM-BRFM 2984 isolated from oak limbs.</title>
        <authorList>
            <person name="Navarro D."/>
            <person name="Drula E."/>
            <person name="Chaduli D."/>
            <person name="Cazenave R."/>
            <person name="Ahrendt S."/>
            <person name="Wang J."/>
            <person name="Lipzen A."/>
            <person name="Daum C."/>
            <person name="Barry K."/>
            <person name="Grigoriev I.V."/>
            <person name="Favel A."/>
            <person name="Rosso M.N."/>
            <person name="Martin F."/>
        </authorList>
    </citation>
    <scope>NUCLEOTIDE SEQUENCE [LARGE SCALE GENOMIC DNA]</scope>
    <source>
        <strain evidence="2 3">CIRM-BRFM 2984</strain>
    </source>
</reference>
<protein>
    <submittedName>
        <fullName evidence="2">Uncharacterized protein</fullName>
    </submittedName>
</protein>
<sequence length="250" mass="27690">MGFVLVPSDLPRHPTLSFGYLSPRRALLIVSSTALPYGDTPRTSALEGLDSYTETGDSIRPPTRRSGRRRLVALPCNEPSAVHRASLCLGSSERPSRLLFAPYSSPSSVFSAARCSHSITKKMPVIPSWSLPHSWLYLSLFKISSGKRVDLRAALSLPPVDEGAGLSYLQNLFGWARILDVARGGLRRWCCIRKHRELLAILRTEGSRRALPSNTDPSCLIVTERRETAAGVLSGYLDRRWDREFDGLSI</sequence>
<dbReference type="EMBL" id="JAWWNJ010000074">
    <property type="protein sequence ID" value="KAK7006811.1"/>
    <property type="molecule type" value="Genomic_DNA"/>
</dbReference>
<gene>
    <name evidence="2" type="ORF">R3P38DRAFT_2793491</name>
</gene>
<accession>A0AAW0AC34</accession>
<feature type="region of interest" description="Disordered" evidence="1">
    <location>
        <begin position="46"/>
        <end position="68"/>
    </location>
</feature>
<organism evidence="2 3">
    <name type="scientific">Favolaschia claudopus</name>
    <dbReference type="NCBI Taxonomy" id="2862362"/>
    <lineage>
        <taxon>Eukaryota</taxon>
        <taxon>Fungi</taxon>
        <taxon>Dikarya</taxon>
        <taxon>Basidiomycota</taxon>
        <taxon>Agaricomycotina</taxon>
        <taxon>Agaricomycetes</taxon>
        <taxon>Agaricomycetidae</taxon>
        <taxon>Agaricales</taxon>
        <taxon>Marasmiineae</taxon>
        <taxon>Mycenaceae</taxon>
        <taxon>Favolaschia</taxon>
    </lineage>
</organism>
<keyword evidence="3" id="KW-1185">Reference proteome</keyword>
<dbReference type="AlphaFoldDB" id="A0AAW0AC34"/>
<evidence type="ECO:0000256" key="1">
    <source>
        <dbReference type="SAM" id="MobiDB-lite"/>
    </source>
</evidence>
<proteinExistence type="predicted"/>
<evidence type="ECO:0000313" key="2">
    <source>
        <dbReference type="EMBL" id="KAK7006811.1"/>
    </source>
</evidence>
<name>A0AAW0AC34_9AGAR</name>
<evidence type="ECO:0000313" key="3">
    <source>
        <dbReference type="Proteomes" id="UP001362999"/>
    </source>
</evidence>
<dbReference type="Proteomes" id="UP001362999">
    <property type="component" value="Unassembled WGS sequence"/>
</dbReference>
<comment type="caution">
    <text evidence="2">The sequence shown here is derived from an EMBL/GenBank/DDBJ whole genome shotgun (WGS) entry which is preliminary data.</text>
</comment>